<keyword evidence="1" id="KW-1133">Transmembrane helix</keyword>
<organism evidence="3 4">
    <name type="scientific">Lactococcus fujiensis JCM 16395</name>
    <dbReference type="NCBI Taxonomy" id="1291764"/>
    <lineage>
        <taxon>Bacteria</taxon>
        <taxon>Bacillati</taxon>
        <taxon>Bacillota</taxon>
        <taxon>Bacilli</taxon>
        <taxon>Lactobacillales</taxon>
        <taxon>Streptococcaceae</taxon>
        <taxon>Lactococcus</taxon>
    </lineage>
</organism>
<proteinExistence type="predicted"/>
<dbReference type="Proteomes" id="UP000218181">
    <property type="component" value="Unassembled WGS sequence"/>
</dbReference>
<dbReference type="RefSeq" id="WP_054639211.1">
    <property type="nucleotide sequence ID" value="NZ_BBAL01000003.1"/>
</dbReference>
<comment type="caution">
    <text evidence="3">The sequence shown here is derived from an EMBL/GenBank/DDBJ whole genome shotgun (WGS) entry which is preliminary data.</text>
</comment>
<keyword evidence="1" id="KW-0812">Transmembrane</keyword>
<keyword evidence="4" id="KW-1185">Reference proteome</keyword>
<protein>
    <recommendedName>
        <fullName evidence="5">DUF3592 domain-containing protein</fullName>
    </recommendedName>
</protein>
<sequence length="140" mass="15851">MLVVAAALLAASISLTGIHMTNKNIEKTKISAVIVQGDDLKSLHEVRYEWNGKIVERRPLDVYFRKLGDIGDRVNVYVANDYPDRVFMSRHGDDLISSAEFMGGWGLLLLIILIGERQLLTRINKLEKLQTKDAQNKEDK</sequence>
<evidence type="ECO:0000313" key="3">
    <source>
        <dbReference type="EMBL" id="PCS01021.1"/>
    </source>
</evidence>
<gene>
    <name evidence="3" type="ORF">RT41_GL000811</name>
</gene>
<evidence type="ECO:0008006" key="5">
    <source>
        <dbReference type="Google" id="ProtNLM"/>
    </source>
</evidence>
<keyword evidence="1" id="KW-0472">Membrane</keyword>
<reference evidence="3 4" key="1">
    <citation type="submission" date="2014-12" db="EMBL/GenBank/DDBJ databases">
        <title>Draft genome sequences of 10 type strains of Lactococcus.</title>
        <authorList>
            <person name="Sun Z."/>
            <person name="Zhong Z."/>
            <person name="Liu W."/>
            <person name="Zhang W."/>
            <person name="Zhang H."/>
        </authorList>
    </citation>
    <scope>NUCLEOTIDE SEQUENCE [LARGE SCALE GENOMIC DNA]</scope>
    <source>
        <strain evidence="3 4">JCM 16395</strain>
    </source>
</reference>
<accession>A0A2A5RNU6</accession>
<dbReference type="EMBL" id="JXJU01000002">
    <property type="protein sequence ID" value="PCS01021.1"/>
    <property type="molecule type" value="Genomic_DNA"/>
</dbReference>
<evidence type="ECO:0000256" key="2">
    <source>
        <dbReference type="SAM" id="SignalP"/>
    </source>
</evidence>
<feature type="transmembrane region" description="Helical" evidence="1">
    <location>
        <begin position="95"/>
        <end position="115"/>
    </location>
</feature>
<dbReference type="AlphaFoldDB" id="A0A2A5RNU6"/>
<feature type="chain" id="PRO_5038489752" description="DUF3592 domain-containing protein" evidence="2">
    <location>
        <begin position="17"/>
        <end position="140"/>
    </location>
</feature>
<name>A0A2A5RNU6_9LACT</name>
<evidence type="ECO:0000256" key="1">
    <source>
        <dbReference type="SAM" id="Phobius"/>
    </source>
</evidence>
<dbReference type="STRING" id="1291764.GCA_001311235_01045"/>
<evidence type="ECO:0000313" key="4">
    <source>
        <dbReference type="Proteomes" id="UP000218181"/>
    </source>
</evidence>
<feature type="signal peptide" evidence="2">
    <location>
        <begin position="1"/>
        <end position="16"/>
    </location>
</feature>
<keyword evidence="2" id="KW-0732">Signal</keyword>